<comment type="caution">
    <text evidence="4">The sequence shown here is derived from an EMBL/GenBank/DDBJ whole genome shotgun (WGS) entry which is preliminary data.</text>
</comment>
<name>A0A3R7LQP9_PENVA</name>
<feature type="domain" description="RRM" evidence="3">
    <location>
        <begin position="95"/>
        <end position="172"/>
    </location>
</feature>
<dbReference type="PANTHER" id="PTHR23003:SF3">
    <property type="entry name" value="FI21236P1-RELATED"/>
    <property type="match status" value="1"/>
</dbReference>
<dbReference type="GO" id="GO:1990904">
    <property type="term" value="C:ribonucleoprotein complex"/>
    <property type="evidence" value="ECO:0007669"/>
    <property type="project" value="TreeGrafter"/>
</dbReference>
<dbReference type="GO" id="GO:0005634">
    <property type="term" value="C:nucleus"/>
    <property type="evidence" value="ECO:0007669"/>
    <property type="project" value="TreeGrafter"/>
</dbReference>
<reference evidence="4 5" key="1">
    <citation type="submission" date="2018-04" db="EMBL/GenBank/DDBJ databases">
        <authorList>
            <person name="Zhang X."/>
            <person name="Yuan J."/>
            <person name="Li F."/>
            <person name="Xiang J."/>
        </authorList>
    </citation>
    <scope>NUCLEOTIDE SEQUENCE [LARGE SCALE GENOMIC DNA]</scope>
    <source>
        <tissue evidence="4">Muscle</tissue>
    </source>
</reference>
<dbReference type="GO" id="GO:0005737">
    <property type="term" value="C:cytoplasm"/>
    <property type="evidence" value="ECO:0007669"/>
    <property type="project" value="TreeGrafter"/>
</dbReference>
<evidence type="ECO:0000256" key="1">
    <source>
        <dbReference type="ARBA" id="ARBA00022884"/>
    </source>
</evidence>
<keyword evidence="1 2" id="KW-0694">RNA-binding</keyword>
<dbReference type="Gene3D" id="3.30.70.330">
    <property type="match status" value="1"/>
</dbReference>
<proteinExistence type="predicted"/>
<keyword evidence="5" id="KW-1185">Reference proteome</keyword>
<evidence type="ECO:0000313" key="4">
    <source>
        <dbReference type="EMBL" id="ROT61858.1"/>
    </source>
</evidence>
<dbReference type="InterPro" id="IPR000504">
    <property type="entry name" value="RRM_dom"/>
</dbReference>
<evidence type="ECO:0000256" key="2">
    <source>
        <dbReference type="PROSITE-ProRule" id="PRU00176"/>
    </source>
</evidence>
<reference evidence="4 5" key="2">
    <citation type="submission" date="2019-01" db="EMBL/GenBank/DDBJ databases">
        <title>The decoding of complex shrimp genome reveals the adaptation for benthos swimmer, frequently molting mechanism and breeding impact on genome.</title>
        <authorList>
            <person name="Sun Y."/>
            <person name="Gao Y."/>
            <person name="Yu Y."/>
        </authorList>
    </citation>
    <scope>NUCLEOTIDE SEQUENCE [LARGE SCALE GENOMIC DNA]</scope>
    <source>
        <tissue evidence="4">Muscle</tissue>
    </source>
</reference>
<dbReference type="AlphaFoldDB" id="A0A3R7LQP9"/>
<dbReference type="SUPFAM" id="SSF54928">
    <property type="entry name" value="RNA-binding domain, RBD"/>
    <property type="match status" value="1"/>
</dbReference>
<evidence type="ECO:0000313" key="5">
    <source>
        <dbReference type="Proteomes" id="UP000283509"/>
    </source>
</evidence>
<dbReference type="PROSITE" id="PS50102">
    <property type="entry name" value="RRM"/>
    <property type="match status" value="1"/>
</dbReference>
<gene>
    <name evidence="4" type="ORF">C7M84_020322</name>
</gene>
<dbReference type="Pfam" id="PF00076">
    <property type="entry name" value="RRM_1"/>
    <property type="match status" value="1"/>
</dbReference>
<evidence type="ECO:0000259" key="3">
    <source>
        <dbReference type="PROSITE" id="PS50102"/>
    </source>
</evidence>
<dbReference type="STRING" id="6689.A0A3R7LQP9"/>
<dbReference type="InterPro" id="IPR035979">
    <property type="entry name" value="RBD_domain_sf"/>
</dbReference>
<dbReference type="PANTHER" id="PTHR23003">
    <property type="entry name" value="RNA RECOGNITION MOTIF RRM DOMAIN CONTAINING PROTEIN"/>
    <property type="match status" value="1"/>
</dbReference>
<dbReference type="EMBL" id="QCYY01003969">
    <property type="protein sequence ID" value="ROT61858.1"/>
    <property type="molecule type" value="Genomic_DNA"/>
</dbReference>
<dbReference type="InterPro" id="IPR050374">
    <property type="entry name" value="RRT5_SRSF_SR"/>
</dbReference>
<dbReference type="SMART" id="SM00360">
    <property type="entry name" value="RRM"/>
    <property type="match status" value="1"/>
</dbReference>
<protein>
    <submittedName>
        <fullName evidence="4">Myelinprotein expression factor</fullName>
    </submittedName>
</protein>
<organism evidence="4 5">
    <name type="scientific">Penaeus vannamei</name>
    <name type="common">Whiteleg shrimp</name>
    <name type="synonym">Litopenaeus vannamei</name>
    <dbReference type="NCBI Taxonomy" id="6689"/>
    <lineage>
        <taxon>Eukaryota</taxon>
        <taxon>Metazoa</taxon>
        <taxon>Ecdysozoa</taxon>
        <taxon>Arthropoda</taxon>
        <taxon>Crustacea</taxon>
        <taxon>Multicrustacea</taxon>
        <taxon>Malacostraca</taxon>
        <taxon>Eumalacostraca</taxon>
        <taxon>Eucarida</taxon>
        <taxon>Decapoda</taxon>
        <taxon>Dendrobranchiata</taxon>
        <taxon>Penaeoidea</taxon>
        <taxon>Penaeidae</taxon>
        <taxon>Penaeus</taxon>
    </lineage>
</organism>
<dbReference type="Proteomes" id="UP000283509">
    <property type="component" value="Unassembled WGS sequence"/>
</dbReference>
<dbReference type="GO" id="GO:0003729">
    <property type="term" value="F:mRNA binding"/>
    <property type="evidence" value="ECO:0007669"/>
    <property type="project" value="TreeGrafter"/>
</dbReference>
<dbReference type="OrthoDB" id="610462at2759"/>
<accession>A0A3R7LQP9</accession>
<sequence>MHRYELKGRKLVVKEKADELPLAHLAQIRLGNRMDFDSDRDRHRGGIMKSDMRGGREFARGADIGPQGMANKFGNTYGLSTVFLESLGITGPLVNKVFVANLDYKVDEKMLKDVFKIAGKVVSVEISKDQDNKSRGFGVVEFEHPVEAVQSISMLHNQTYYDRKMSVRMDRVSEKQESTATKLPPGLKGLGMGLGINGSALTDVANNVPSINPSITGGKVDVTARL</sequence>
<dbReference type="InterPro" id="IPR012677">
    <property type="entry name" value="Nucleotide-bd_a/b_plait_sf"/>
</dbReference>